<feature type="domain" description="Peptidase M48" evidence="7">
    <location>
        <begin position="54"/>
        <end position="238"/>
    </location>
</feature>
<evidence type="ECO:0000256" key="6">
    <source>
        <dbReference type="RuleBase" id="RU003983"/>
    </source>
</evidence>
<dbReference type="InterPro" id="IPR051156">
    <property type="entry name" value="Mito/Outer_Membr_Metalloprot"/>
</dbReference>
<dbReference type="EMBL" id="JACJFM010000051">
    <property type="protein sequence ID" value="MBB1489357.1"/>
    <property type="molecule type" value="Genomic_DNA"/>
</dbReference>
<keyword evidence="9" id="KW-1185">Reference proteome</keyword>
<dbReference type="AlphaFoldDB" id="A0A839IYA2"/>
<name>A0A839IYA2_9GAMM</name>
<dbReference type="GO" id="GO:0051603">
    <property type="term" value="P:proteolysis involved in protein catabolic process"/>
    <property type="evidence" value="ECO:0007669"/>
    <property type="project" value="TreeGrafter"/>
</dbReference>
<comment type="cofactor">
    <cofactor evidence="6">
        <name>Zn(2+)</name>
        <dbReference type="ChEBI" id="CHEBI:29105"/>
    </cofactor>
    <text evidence="6">Binds 1 zinc ion per subunit.</text>
</comment>
<keyword evidence="4 6" id="KW-0862">Zinc</keyword>
<evidence type="ECO:0000313" key="9">
    <source>
        <dbReference type="Proteomes" id="UP000565262"/>
    </source>
</evidence>
<organism evidence="8 9">
    <name type="scientific">Oceanospirillum sediminis</name>
    <dbReference type="NCBI Taxonomy" id="2760088"/>
    <lineage>
        <taxon>Bacteria</taxon>
        <taxon>Pseudomonadati</taxon>
        <taxon>Pseudomonadota</taxon>
        <taxon>Gammaproteobacteria</taxon>
        <taxon>Oceanospirillales</taxon>
        <taxon>Oceanospirillaceae</taxon>
        <taxon>Oceanospirillum</taxon>
    </lineage>
</organism>
<dbReference type="GO" id="GO:0004222">
    <property type="term" value="F:metalloendopeptidase activity"/>
    <property type="evidence" value="ECO:0007669"/>
    <property type="project" value="InterPro"/>
</dbReference>
<accession>A0A839IYA2</accession>
<evidence type="ECO:0000256" key="1">
    <source>
        <dbReference type="ARBA" id="ARBA00022670"/>
    </source>
</evidence>
<proteinExistence type="inferred from homology"/>
<keyword evidence="5 6" id="KW-0482">Metalloprotease</keyword>
<protein>
    <submittedName>
        <fullName evidence="8">M48 family metallopeptidase</fullName>
    </submittedName>
</protein>
<dbReference type="GO" id="GO:0046872">
    <property type="term" value="F:metal ion binding"/>
    <property type="evidence" value="ECO:0007669"/>
    <property type="project" value="UniProtKB-KW"/>
</dbReference>
<evidence type="ECO:0000256" key="5">
    <source>
        <dbReference type="ARBA" id="ARBA00023049"/>
    </source>
</evidence>
<evidence type="ECO:0000256" key="2">
    <source>
        <dbReference type="ARBA" id="ARBA00022723"/>
    </source>
</evidence>
<keyword evidence="3 6" id="KW-0378">Hydrolase</keyword>
<reference evidence="8 9" key="1">
    <citation type="submission" date="2020-08" db="EMBL/GenBank/DDBJ databases">
        <title>Oceanospirillum sp. nov. isolated from marine sediment.</title>
        <authorList>
            <person name="Ji X."/>
        </authorList>
    </citation>
    <scope>NUCLEOTIDE SEQUENCE [LARGE SCALE GENOMIC DNA]</scope>
    <source>
        <strain evidence="8 9">D5</strain>
    </source>
</reference>
<dbReference type="PANTHER" id="PTHR22726:SF24">
    <property type="entry name" value="M48 FAMILY METALLOPEPTIDASE"/>
    <property type="match status" value="1"/>
</dbReference>
<evidence type="ECO:0000313" key="8">
    <source>
        <dbReference type="EMBL" id="MBB1489357.1"/>
    </source>
</evidence>
<dbReference type="Gene3D" id="3.30.2010.10">
    <property type="entry name" value="Metalloproteases ('zincins'), catalytic domain"/>
    <property type="match status" value="1"/>
</dbReference>
<evidence type="ECO:0000256" key="4">
    <source>
        <dbReference type="ARBA" id="ARBA00022833"/>
    </source>
</evidence>
<dbReference type="InterPro" id="IPR001915">
    <property type="entry name" value="Peptidase_M48"/>
</dbReference>
<dbReference type="GO" id="GO:0016020">
    <property type="term" value="C:membrane"/>
    <property type="evidence" value="ECO:0007669"/>
    <property type="project" value="TreeGrafter"/>
</dbReference>
<comment type="caution">
    <text evidence="8">The sequence shown here is derived from an EMBL/GenBank/DDBJ whole genome shotgun (WGS) entry which is preliminary data.</text>
</comment>
<comment type="similarity">
    <text evidence="6">Belongs to the peptidase M48 family.</text>
</comment>
<dbReference type="PANTHER" id="PTHR22726">
    <property type="entry name" value="METALLOENDOPEPTIDASE OMA1"/>
    <property type="match status" value="1"/>
</dbReference>
<evidence type="ECO:0000259" key="7">
    <source>
        <dbReference type="Pfam" id="PF01435"/>
    </source>
</evidence>
<evidence type="ECO:0000256" key="3">
    <source>
        <dbReference type="ARBA" id="ARBA00022801"/>
    </source>
</evidence>
<sequence length="260" mass="27865">MLVGLSSLVLAGCSTSPTGRSQLKLFPSTQINQMGIQSFAQMKEDTPASKSGETNGYVNCVAQKVIAQVPAKYGISNWEVVVFDSEQVNAFALPGGKVGVYTGLLEVAENQHQLAAVIGHELAHVLAEHGNERVSTAFATQTAMAAAYQLSGDVKHKQEIFALLGVGAQVGISLPFGRIQESEADAMGLDLMAKAGFDPKESVTLWQNMGKKAGGKAQPEFLSTHPSNKRRINDLNKRMAKVMPYFEQARAEGRSPQCKA</sequence>
<gene>
    <name evidence="8" type="ORF">H4O21_22360</name>
</gene>
<dbReference type="Proteomes" id="UP000565262">
    <property type="component" value="Unassembled WGS sequence"/>
</dbReference>
<keyword evidence="2" id="KW-0479">Metal-binding</keyword>
<dbReference type="CDD" id="cd07331">
    <property type="entry name" value="M48C_Oma1_like"/>
    <property type="match status" value="1"/>
</dbReference>
<keyword evidence="1 6" id="KW-0645">Protease</keyword>
<dbReference type="Pfam" id="PF01435">
    <property type="entry name" value="Peptidase_M48"/>
    <property type="match status" value="1"/>
</dbReference>